<name>A0AA36NC12_9DINO</name>
<dbReference type="AlphaFoldDB" id="A0AA36NC12"/>
<protein>
    <submittedName>
        <fullName evidence="2">Uncharacterized protein</fullName>
    </submittedName>
</protein>
<comment type="caution">
    <text evidence="2">The sequence shown here is derived from an EMBL/GenBank/DDBJ whole genome shotgun (WGS) entry which is preliminary data.</text>
</comment>
<organism evidence="2 3">
    <name type="scientific">Effrenium voratum</name>
    <dbReference type="NCBI Taxonomy" id="2562239"/>
    <lineage>
        <taxon>Eukaryota</taxon>
        <taxon>Sar</taxon>
        <taxon>Alveolata</taxon>
        <taxon>Dinophyceae</taxon>
        <taxon>Suessiales</taxon>
        <taxon>Symbiodiniaceae</taxon>
        <taxon>Effrenium</taxon>
    </lineage>
</organism>
<dbReference type="Proteomes" id="UP001178507">
    <property type="component" value="Unassembled WGS sequence"/>
</dbReference>
<keyword evidence="3" id="KW-1185">Reference proteome</keyword>
<gene>
    <name evidence="2" type="ORF">EVOR1521_LOCUS21820</name>
</gene>
<evidence type="ECO:0000313" key="3">
    <source>
        <dbReference type="Proteomes" id="UP001178507"/>
    </source>
</evidence>
<dbReference type="EMBL" id="CAUJNA010003282">
    <property type="protein sequence ID" value="CAJ1397896.1"/>
    <property type="molecule type" value="Genomic_DNA"/>
</dbReference>
<accession>A0AA36NC12</accession>
<reference evidence="2" key="1">
    <citation type="submission" date="2023-08" db="EMBL/GenBank/DDBJ databases">
        <authorList>
            <person name="Chen Y."/>
            <person name="Shah S."/>
            <person name="Dougan E. K."/>
            <person name="Thang M."/>
            <person name="Chan C."/>
        </authorList>
    </citation>
    <scope>NUCLEOTIDE SEQUENCE</scope>
</reference>
<sequence length="1010" mass="113031">MSFGTFERTRRCGSSRASRECNLSGPAATLCESARASRECRAFARASRERSLRLNFFAYQSQSHQASVSPSTTGWQTSLHRTASMVSCLGRCSFTSPRTSSRVPPMRLRSQVLDYIYHVVLHPETYGYPHHRGNLKCPGGHQHVPLQGSCPGIGSLTEAAAAYQPDMRKALKNAIQLVTELRKEQDFVNADEPTDNADALWIQIQGKPVPVLTRLHSATRYMAARVLVTEGSQDFIQAAQRGWIRIFGPPQMLQVDSHSMVLRACETVQEPIKLAISPGEAHERLAKTNRLLRRALDIFLGTNHTFPDNWSKRNPVHLQPSEQFQQKLQLQLQASQAILTADTDYCGQAEPLSIGARVYDWRDAAGTTTYVDLTKSNKRKLEDVITDDETEEPDNKRLSELLKPEGPLTDYWEISPDGSAFERVHVTSRRQLFCPSPEDPDIPYNQLGSLRHTEIYRIEPTTGQQAQEDRWRNSQRRILPHLRGSQHIRWSTSGEIATANVKTIHNSNKALRRAKANADVGLMYERVTDNQNDWSLVAWSDAALACRKIDPGSESQAAAEAADSLTFAANFYSIMMNPNMGLEEIELGIVQTPAVLVVDATALYDLLDKQEEKTSEVNGKVRWVSSERQLADGLTKMSAGQILADRLRLHWTRLVDDGSYQAARKKTPQERKESAYQYAISRAKSARDLQRQLQTRDNAEIYLCRGGTTYHLEQCAEHRSWEVLSMGIPVLQRFAVFDSEQLPEPLQRLAQILAPHARQEGHGPVFDSEQLPEPLQRLAADDQILAPHARQEDIPAGQRGPMLVPGLGMPAHKMPIAHPSDFGDSYGYTDPEPGAAGGGKLLSSTRSSSQSHCSDLRRMTRFWRRMRDRKAMGQLFDSEQLPEPLQRLAADDQILAPHARQEDIPAGQRGPLLVPGLGMPAHKMPIAHPSDFGDSYGYTDPEPGAAVFDSEQLPECCQPETRWPALPECVERYFALTWLPFGGLLFQAFRSGPSRCPQGIRHTASRFLPL</sequence>
<evidence type="ECO:0000256" key="1">
    <source>
        <dbReference type="SAM" id="MobiDB-lite"/>
    </source>
</evidence>
<evidence type="ECO:0000313" key="2">
    <source>
        <dbReference type="EMBL" id="CAJ1397896.1"/>
    </source>
</evidence>
<proteinExistence type="predicted"/>
<feature type="compositionally biased region" description="Low complexity" evidence="1">
    <location>
        <begin position="843"/>
        <end position="853"/>
    </location>
</feature>
<feature type="region of interest" description="Disordered" evidence="1">
    <location>
        <begin position="814"/>
        <end position="854"/>
    </location>
</feature>